<sequence length="98" mass="10588">MTCLLALIVKPTLEAALSDWLLLHPSIDGFTTQQASGHGTGHPMSITEQVAGQRQQLIYWLELDSAIASTIIDELAANFSGSGIHYWQLPLSASGLIR</sequence>
<dbReference type="RefSeq" id="WP_286304577.1">
    <property type="nucleotide sequence ID" value="NZ_AP027741.1"/>
</dbReference>
<organism evidence="1 2">
    <name type="scientific">Methylophaga marina</name>
    <dbReference type="NCBI Taxonomy" id="45495"/>
    <lineage>
        <taxon>Bacteria</taxon>
        <taxon>Pseudomonadati</taxon>
        <taxon>Pseudomonadota</taxon>
        <taxon>Gammaproteobacteria</taxon>
        <taxon>Thiotrichales</taxon>
        <taxon>Piscirickettsiaceae</taxon>
        <taxon>Methylophaga</taxon>
    </lineage>
</organism>
<evidence type="ECO:0008006" key="3">
    <source>
        <dbReference type="Google" id="ProtNLM"/>
    </source>
</evidence>
<proteinExistence type="predicted"/>
<accession>A0ABP3D3Z4</accession>
<gene>
    <name evidence="1" type="ORF">GCM10008964_12840</name>
</gene>
<name>A0ABP3D3Z4_9GAMM</name>
<dbReference type="EMBL" id="BAAADG010000004">
    <property type="protein sequence ID" value="GAA0222739.1"/>
    <property type="molecule type" value="Genomic_DNA"/>
</dbReference>
<protein>
    <recommendedName>
        <fullName evidence="3">DUF3240 domain-containing protein</fullName>
    </recommendedName>
</protein>
<reference evidence="2" key="1">
    <citation type="journal article" date="2019" name="Int. J. Syst. Evol. Microbiol.">
        <title>The Global Catalogue of Microorganisms (GCM) 10K type strain sequencing project: providing services to taxonomists for standard genome sequencing and annotation.</title>
        <authorList>
            <consortium name="The Broad Institute Genomics Platform"/>
            <consortium name="The Broad Institute Genome Sequencing Center for Infectious Disease"/>
            <person name="Wu L."/>
            <person name="Ma J."/>
        </authorList>
    </citation>
    <scope>NUCLEOTIDE SEQUENCE [LARGE SCALE GENOMIC DNA]</scope>
    <source>
        <strain evidence="2">JCM 6886</strain>
    </source>
</reference>
<dbReference type="Proteomes" id="UP001501476">
    <property type="component" value="Unassembled WGS sequence"/>
</dbReference>
<keyword evidence="2" id="KW-1185">Reference proteome</keyword>
<dbReference type="Pfam" id="PF11582">
    <property type="entry name" value="DUF3240"/>
    <property type="match status" value="1"/>
</dbReference>
<dbReference type="InterPro" id="IPR015867">
    <property type="entry name" value="N-reg_PII/ATP_PRibTrfase_C"/>
</dbReference>
<dbReference type="Gene3D" id="3.30.70.120">
    <property type="match status" value="1"/>
</dbReference>
<evidence type="ECO:0000313" key="1">
    <source>
        <dbReference type="EMBL" id="GAA0222739.1"/>
    </source>
</evidence>
<evidence type="ECO:0000313" key="2">
    <source>
        <dbReference type="Proteomes" id="UP001501476"/>
    </source>
</evidence>
<comment type="caution">
    <text evidence="1">The sequence shown here is derived from an EMBL/GenBank/DDBJ whole genome shotgun (WGS) entry which is preliminary data.</text>
</comment>
<dbReference type="InterPro" id="IPR021634">
    <property type="entry name" value="DUF3240"/>
</dbReference>